<gene>
    <name evidence="2" type="ORF">SPARVUS_LOCUS10112501</name>
</gene>
<dbReference type="Proteomes" id="UP001162483">
    <property type="component" value="Unassembled WGS sequence"/>
</dbReference>
<evidence type="ECO:0000313" key="3">
    <source>
        <dbReference type="Proteomes" id="UP001162483"/>
    </source>
</evidence>
<dbReference type="Gene3D" id="2.60.120.200">
    <property type="match status" value="1"/>
</dbReference>
<dbReference type="PANTHER" id="PTHR23282:SF129">
    <property type="entry name" value="APICAL ENDOSOMAL GLYCOPROTEIN"/>
    <property type="match status" value="1"/>
</dbReference>
<accession>A0ABN9EMI4</accession>
<evidence type="ECO:0000259" key="1">
    <source>
        <dbReference type="PROSITE" id="PS50060"/>
    </source>
</evidence>
<sequence length="134" mass="15019">IDTSSSSLPRKETAVLKSGSYNAQLDEACLNFWYQLGGEDPGTLTVSIEEDTGKKKVNRQLLSISEKHQESWHHKSLALQAERPWVLLFEAVGAGGDRSYVAVDDIHIRHHRCHEAVSCDFEWGSCAWTTFGFP</sequence>
<dbReference type="SMART" id="SM00137">
    <property type="entry name" value="MAM"/>
    <property type="match status" value="1"/>
</dbReference>
<evidence type="ECO:0000313" key="2">
    <source>
        <dbReference type="EMBL" id="CAI9584991.1"/>
    </source>
</evidence>
<dbReference type="CDD" id="cd06263">
    <property type="entry name" value="MAM"/>
    <property type="match status" value="1"/>
</dbReference>
<reference evidence="2" key="1">
    <citation type="submission" date="2023-05" db="EMBL/GenBank/DDBJ databases">
        <authorList>
            <person name="Stuckert A."/>
        </authorList>
    </citation>
    <scope>NUCLEOTIDE SEQUENCE</scope>
</reference>
<name>A0ABN9EMI4_9NEOB</name>
<feature type="non-terminal residue" evidence="2">
    <location>
        <position position="1"/>
    </location>
</feature>
<dbReference type="EMBL" id="CATNWA010015601">
    <property type="protein sequence ID" value="CAI9584991.1"/>
    <property type="molecule type" value="Genomic_DNA"/>
</dbReference>
<feature type="domain" description="MAM" evidence="1">
    <location>
        <begin position="1"/>
        <end position="115"/>
    </location>
</feature>
<organism evidence="2 3">
    <name type="scientific">Staurois parvus</name>
    <dbReference type="NCBI Taxonomy" id="386267"/>
    <lineage>
        <taxon>Eukaryota</taxon>
        <taxon>Metazoa</taxon>
        <taxon>Chordata</taxon>
        <taxon>Craniata</taxon>
        <taxon>Vertebrata</taxon>
        <taxon>Euteleostomi</taxon>
        <taxon>Amphibia</taxon>
        <taxon>Batrachia</taxon>
        <taxon>Anura</taxon>
        <taxon>Neobatrachia</taxon>
        <taxon>Ranoidea</taxon>
        <taxon>Ranidae</taxon>
        <taxon>Staurois</taxon>
    </lineage>
</organism>
<dbReference type="InterPro" id="IPR013320">
    <property type="entry name" value="ConA-like_dom_sf"/>
</dbReference>
<protein>
    <recommendedName>
        <fullName evidence="1">MAM domain-containing protein</fullName>
    </recommendedName>
</protein>
<keyword evidence="3" id="KW-1185">Reference proteome</keyword>
<dbReference type="InterPro" id="IPR051560">
    <property type="entry name" value="MAM_domain-containing"/>
</dbReference>
<dbReference type="InterPro" id="IPR000998">
    <property type="entry name" value="MAM_dom"/>
</dbReference>
<dbReference type="PANTHER" id="PTHR23282">
    <property type="entry name" value="APICAL ENDOSOMAL GLYCOPROTEIN PRECURSOR"/>
    <property type="match status" value="1"/>
</dbReference>
<dbReference type="PROSITE" id="PS50060">
    <property type="entry name" value="MAM_2"/>
    <property type="match status" value="1"/>
</dbReference>
<dbReference type="Pfam" id="PF00629">
    <property type="entry name" value="MAM"/>
    <property type="match status" value="1"/>
</dbReference>
<dbReference type="SUPFAM" id="SSF49899">
    <property type="entry name" value="Concanavalin A-like lectins/glucanases"/>
    <property type="match status" value="1"/>
</dbReference>
<proteinExistence type="predicted"/>
<comment type="caution">
    <text evidence="2">The sequence shown here is derived from an EMBL/GenBank/DDBJ whole genome shotgun (WGS) entry which is preliminary data.</text>
</comment>